<dbReference type="EMBL" id="JAKTTI010000047">
    <property type="protein sequence ID" value="MCH1627610.1"/>
    <property type="molecule type" value="Genomic_DNA"/>
</dbReference>
<dbReference type="Proteomes" id="UP001431131">
    <property type="component" value="Unassembled WGS sequence"/>
</dbReference>
<dbReference type="NCBIfam" id="NF033675">
    <property type="entry name" value="NTTRR-F1"/>
    <property type="match status" value="1"/>
</dbReference>
<sequence>MSLNDLIINGDFETGSLSPWIVFNAIPTISFSHSGIYSALLPGGDLNSFIAQFVPATPGQSFGIIVSLAKIGTSLHHL</sequence>
<keyword evidence="2" id="KW-1185">Reference proteome</keyword>
<name>A0AAW5ED22_9BACI</name>
<gene>
    <name evidence="1" type="ORF">MJG50_19930</name>
</gene>
<reference evidence="1" key="1">
    <citation type="submission" date="2022-02" db="EMBL/GenBank/DDBJ databases">
        <title>Fredinandcohnia quinoae sp. nov. isolated from Chenopodium quinoa seeds.</title>
        <authorList>
            <person name="Saati-Santamaria Z."/>
            <person name="Flores-Felix J.D."/>
            <person name="Igual J.M."/>
            <person name="Velazquez E."/>
            <person name="Garcia-Fraile P."/>
            <person name="Martinez-Molina E."/>
        </authorList>
    </citation>
    <scope>NUCLEOTIDE SEQUENCE</scope>
    <source>
        <strain evidence="1">SECRCQ15</strain>
    </source>
</reference>
<accession>A0AAW5ED22</accession>
<evidence type="ECO:0000313" key="1">
    <source>
        <dbReference type="EMBL" id="MCH1627610.1"/>
    </source>
</evidence>
<dbReference type="Gene3D" id="2.60.120.260">
    <property type="entry name" value="Galactose-binding domain-like"/>
    <property type="match status" value="1"/>
</dbReference>
<dbReference type="RefSeq" id="WP_240257529.1">
    <property type="nucleotide sequence ID" value="NZ_JAKTTI010000047.1"/>
</dbReference>
<evidence type="ECO:0000313" key="2">
    <source>
        <dbReference type="Proteomes" id="UP001431131"/>
    </source>
</evidence>
<comment type="caution">
    <text evidence="1">The sequence shown here is derived from an EMBL/GenBank/DDBJ whole genome shotgun (WGS) entry which is preliminary data.</text>
</comment>
<dbReference type="AlphaFoldDB" id="A0AAW5ED22"/>
<protein>
    <submittedName>
        <fullName evidence="1">NTTRR-F1 domain</fullName>
    </submittedName>
</protein>
<organism evidence="1 2">
    <name type="scientific">Fredinandcohnia quinoae</name>
    <dbReference type="NCBI Taxonomy" id="2918902"/>
    <lineage>
        <taxon>Bacteria</taxon>
        <taxon>Bacillati</taxon>
        <taxon>Bacillota</taxon>
        <taxon>Bacilli</taxon>
        <taxon>Bacillales</taxon>
        <taxon>Bacillaceae</taxon>
        <taxon>Fredinandcohnia</taxon>
    </lineage>
</organism>
<proteinExistence type="predicted"/>